<sequence length="235" mass="27736">MQIDTTFNVYTDANGGDPDSTSPTLRTYHKYLWSKPLPNYKLFELDNKKSGSYLYHKSEIGEFNLGSDAITHSYRNQKRKQWLIKQIPNEVNELFEIGSTIGAYTLFPKNKIDNKFTINQARGVNSLIDDRFDLTLECIRLFYSEQQSPLYDTLLRYKDFFNLFGNFKGYINFFLLNDLVDENENIKFYLPFNNFKTKPTFSDIGEYLVYKKGVINFIKARNERIENYTNLQKTE</sequence>
<proteinExistence type="predicted"/>
<organism evidence="1 3">
    <name type="scientific">Flavobacterium psychrophilum</name>
    <dbReference type="NCBI Taxonomy" id="96345"/>
    <lineage>
        <taxon>Bacteria</taxon>
        <taxon>Pseudomonadati</taxon>
        <taxon>Bacteroidota</taxon>
        <taxon>Flavobacteriia</taxon>
        <taxon>Flavobacteriales</taxon>
        <taxon>Flavobacteriaceae</taxon>
        <taxon>Flavobacterium</taxon>
    </lineage>
</organism>
<accession>A0A7U2RAA2</accession>
<dbReference type="Proteomes" id="UP000596329">
    <property type="component" value="Chromosome"/>
</dbReference>
<reference evidence="1 3" key="1">
    <citation type="submission" date="2020-07" db="EMBL/GenBank/DDBJ databases">
        <title>Genomic characterization of Flavobacterium psychrophilum strains.</title>
        <authorList>
            <person name="Castillo D."/>
            <person name="Jorgensen J."/>
            <person name="Middelboe M."/>
        </authorList>
    </citation>
    <scope>NUCLEOTIDE SEQUENCE [LARGE SCALE GENOMIC DNA]</scope>
    <source>
        <strain evidence="1 3">FPS-R7</strain>
    </source>
</reference>
<name>A0A7U2RAA2_FLAPS</name>
<dbReference type="Pfam" id="PF22507">
    <property type="entry name" value="DUF6994"/>
    <property type="match status" value="1"/>
</dbReference>
<dbReference type="InterPro" id="IPR054263">
    <property type="entry name" value="DUF6994"/>
</dbReference>
<gene>
    <name evidence="1" type="ORF">H0H26_04220</name>
    <name evidence="2" type="ORF">H0H26_04420</name>
</gene>
<dbReference type="RefSeq" id="WP_071957774.1">
    <property type="nucleotide sequence ID" value="NZ_CP059075.1"/>
</dbReference>
<evidence type="ECO:0000313" key="1">
    <source>
        <dbReference type="EMBL" id="QRE04803.1"/>
    </source>
</evidence>
<dbReference type="EMBL" id="CP059075">
    <property type="protein sequence ID" value="QRE04803.1"/>
    <property type="molecule type" value="Genomic_DNA"/>
</dbReference>
<dbReference type="AlphaFoldDB" id="A0A7U2RAA2"/>
<evidence type="ECO:0000313" key="2">
    <source>
        <dbReference type="EMBL" id="QRE04840.1"/>
    </source>
</evidence>
<dbReference type="EMBL" id="CP059075">
    <property type="protein sequence ID" value="QRE04840.1"/>
    <property type="molecule type" value="Genomic_DNA"/>
</dbReference>
<evidence type="ECO:0000313" key="3">
    <source>
        <dbReference type="Proteomes" id="UP000596329"/>
    </source>
</evidence>
<protein>
    <submittedName>
        <fullName evidence="1">Uncharacterized protein</fullName>
    </submittedName>
</protein>